<dbReference type="Proteomes" id="UP000005945">
    <property type="component" value="Unassembled WGS sequence"/>
</dbReference>
<organism evidence="1 2">
    <name type="scientific">Faecalibacterium prausnitzii M21/2</name>
    <dbReference type="NCBI Taxonomy" id="411485"/>
    <lineage>
        <taxon>Bacteria</taxon>
        <taxon>Bacillati</taxon>
        <taxon>Bacillota</taxon>
        <taxon>Clostridia</taxon>
        <taxon>Eubacteriales</taxon>
        <taxon>Oscillospiraceae</taxon>
        <taxon>Faecalibacterium</taxon>
    </lineage>
</organism>
<evidence type="ECO:0000313" key="1">
    <source>
        <dbReference type="EMBL" id="EDP21762.1"/>
    </source>
</evidence>
<sequence length="150" mass="17111">MVDKNGVEMKTGDVVLISGAFFKNDNGLWFIERSPGDPSWCGSSYSLTKLKRNGQPSTAKYNLCSWPIAIFTNSWAKRNEAHAWNAEHAEIEVVKIADRSAIADHFMGLAKELDPYIEREVWDWGENHPEVLRHKEVRSFYASVAKQLKK</sequence>
<protein>
    <submittedName>
        <fullName evidence="1">Uncharacterized protein</fullName>
    </submittedName>
</protein>
<dbReference type="RefSeq" id="WP_005923771.1">
    <property type="nucleotide sequence ID" value="NZ_DS483500.1"/>
</dbReference>
<proteinExistence type="predicted"/>
<gene>
    <name evidence="1" type="ORF">FAEPRAM212_01584</name>
</gene>
<name>A8SB72_9FIRM</name>
<dbReference type="EMBL" id="ABED02000025">
    <property type="protein sequence ID" value="EDP21762.1"/>
    <property type="molecule type" value="Genomic_DNA"/>
</dbReference>
<evidence type="ECO:0000313" key="2">
    <source>
        <dbReference type="Proteomes" id="UP000005945"/>
    </source>
</evidence>
<dbReference type="HOGENOM" id="CLU_1737806_0_0_9"/>
<reference evidence="1 2" key="1">
    <citation type="submission" date="2007-09" db="EMBL/GenBank/DDBJ databases">
        <title>Draft genome sequence of Faecalibacterium prausnitzii M21/2.</title>
        <authorList>
            <person name="Sudarsanam P."/>
            <person name="Ley R."/>
            <person name="Guruge J."/>
            <person name="Turnbaugh P.J."/>
            <person name="Mahowald M."/>
            <person name="Liep D."/>
            <person name="Gordon J."/>
        </authorList>
    </citation>
    <scope>NUCLEOTIDE SEQUENCE [LARGE SCALE GENOMIC DNA]</scope>
    <source>
        <strain evidence="1 2">M21/2</strain>
    </source>
</reference>
<dbReference type="AlphaFoldDB" id="A8SB72"/>
<reference evidence="1 2" key="2">
    <citation type="submission" date="2007-09" db="EMBL/GenBank/DDBJ databases">
        <authorList>
            <person name="Fulton L."/>
            <person name="Clifton S."/>
            <person name="Fulton B."/>
            <person name="Xu J."/>
            <person name="Minx P."/>
            <person name="Pepin K.H."/>
            <person name="Johnson M."/>
            <person name="Thiruvilangam P."/>
            <person name="Bhonagiri V."/>
            <person name="Nash W.E."/>
            <person name="Mardis E.R."/>
            <person name="Wilson R.K."/>
        </authorList>
    </citation>
    <scope>NUCLEOTIDE SEQUENCE [LARGE SCALE GENOMIC DNA]</scope>
    <source>
        <strain evidence="1 2">M21/2</strain>
    </source>
</reference>
<dbReference type="GeneID" id="75068362"/>
<accession>A8SB72</accession>
<comment type="caution">
    <text evidence="1">The sequence shown here is derived from an EMBL/GenBank/DDBJ whole genome shotgun (WGS) entry which is preliminary data.</text>
</comment>